<evidence type="ECO:0000256" key="6">
    <source>
        <dbReference type="ARBA" id="ARBA00023136"/>
    </source>
</evidence>
<gene>
    <name evidence="9" type="ORF">ACFQ4E_01425</name>
</gene>
<evidence type="ECO:0000313" key="9">
    <source>
        <dbReference type="EMBL" id="MFD1341076.1"/>
    </source>
</evidence>
<evidence type="ECO:0000256" key="2">
    <source>
        <dbReference type="ARBA" id="ARBA00009298"/>
    </source>
</evidence>
<feature type="transmembrane region" description="Helical" evidence="7">
    <location>
        <begin position="50"/>
        <end position="69"/>
    </location>
</feature>
<organism evidence="9 10">
    <name type="scientific">Litorisediminicola beolgyonensis</name>
    <dbReference type="NCBI Taxonomy" id="1173614"/>
    <lineage>
        <taxon>Bacteria</taxon>
        <taxon>Pseudomonadati</taxon>
        <taxon>Pseudomonadota</taxon>
        <taxon>Alphaproteobacteria</taxon>
        <taxon>Rhodobacterales</taxon>
        <taxon>Paracoccaceae</taxon>
        <taxon>Litorisediminicola</taxon>
    </lineage>
</organism>
<name>A0ABW3ZD45_9RHOB</name>
<dbReference type="InterPro" id="IPR049177">
    <property type="entry name" value="MgtC_SapB_SrpB_YhiD_N"/>
</dbReference>
<feature type="transmembrane region" description="Helical" evidence="7">
    <location>
        <begin position="89"/>
        <end position="107"/>
    </location>
</feature>
<evidence type="ECO:0000259" key="8">
    <source>
        <dbReference type="Pfam" id="PF02308"/>
    </source>
</evidence>
<protein>
    <recommendedName>
        <fullName evidence="7">Protein MgtC</fullName>
    </recommendedName>
</protein>
<evidence type="ECO:0000256" key="5">
    <source>
        <dbReference type="ARBA" id="ARBA00022989"/>
    </source>
</evidence>
<sequence length="162" mass="17025">MIDLIQQEFLSTFSATPLPVALTRLVCALIMGAILGFERERHGNSAGLRTHMLIATGACLFTLIAFDLIELPENEKSTLRFDPIRLIEAVTSGVAFLAAGSIITQGTKVAGLTTGAGMWMAGAVGLCCGIGNIPLAALATALTLVVLWMIRHIMPGDGTDSL</sequence>
<feature type="transmembrane region" description="Helical" evidence="7">
    <location>
        <begin position="20"/>
        <end position="38"/>
    </location>
</feature>
<evidence type="ECO:0000256" key="3">
    <source>
        <dbReference type="ARBA" id="ARBA00022475"/>
    </source>
</evidence>
<evidence type="ECO:0000313" key="10">
    <source>
        <dbReference type="Proteomes" id="UP001597135"/>
    </source>
</evidence>
<keyword evidence="5 7" id="KW-1133">Transmembrane helix</keyword>
<dbReference type="Proteomes" id="UP001597135">
    <property type="component" value="Unassembled WGS sequence"/>
</dbReference>
<accession>A0ABW3ZD45</accession>
<dbReference type="PANTHER" id="PTHR33778">
    <property type="entry name" value="PROTEIN MGTC"/>
    <property type="match status" value="1"/>
</dbReference>
<keyword evidence="3" id="KW-1003">Cell membrane</keyword>
<feature type="transmembrane region" description="Helical" evidence="7">
    <location>
        <begin position="119"/>
        <end position="150"/>
    </location>
</feature>
<dbReference type="Pfam" id="PF02308">
    <property type="entry name" value="MgtC"/>
    <property type="match status" value="1"/>
</dbReference>
<comment type="caution">
    <text evidence="9">The sequence shown here is derived from an EMBL/GenBank/DDBJ whole genome shotgun (WGS) entry which is preliminary data.</text>
</comment>
<evidence type="ECO:0000256" key="4">
    <source>
        <dbReference type="ARBA" id="ARBA00022692"/>
    </source>
</evidence>
<keyword evidence="6 7" id="KW-0472">Membrane</keyword>
<reference evidence="10" key="1">
    <citation type="journal article" date="2019" name="Int. J. Syst. Evol. Microbiol.">
        <title>The Global Catalogue of Microorganisms (GCM) 10K type strain sequencing project: providing services to taxonomists for standard genome sequencing and annotation.</title>
        <authorList>
            <consortium name="The Broad Institute Genomics Platform"/>
            <consortium name="The Broad Institute Genome Sequencing Center for Infectious Disease"/>
            <person name="Wu L."/>
            <person name="Ma J."/>
        </authorList>
    </citation>
    <scope>NUCLEOTIDE SEQUENCE [LARGE SCALE GENOMIC DNA]</scope>
    <source>
        <strain evidence="10">CCUG 62953</strain>
    </source>
</reference>
<feature type="domain" description="MgtC/SapB/SrpB/YhiD N-terminal" evidence="8">
    <location>
        <begin position="25"/>
        <end position="153"/>
    </location>
</feature>
<dbReference type="EMBL" id="JBHTMU010000001">
    <property type="protein sequence ID" value="MFD1341076.1"/>
    <property type="molecule type" value="Genomic_DNA"/>
</dbReference>
<dbReference type="RefSeq" id="WP_386801131.1">
    <property type="nucleotide sequence ID" value="NZ_JBHTMU010000001.1"/>
</dbReference>
<dbReference type="InterPro" id="IPR003416">
    <property type="entry name" value="MgtC/SapB/SrpB/YhiD_fam"/>
</dbReference>
<keyword evidence="4 7" id="KW-0812">Transmembrane</keyword>
<proteinExistence type="inferred from homology"/>
<dbReference type="PANTHER" id="PTHR33778:SF1">
    <property type="entry name" value="MAGNESIUM TRANSPORTER YHID-RELATED"/>
    <property type="match status" value="1"/>
</dbReference>
<keyword evidence="10" id="KW-1185">Reference proteome</keyword>
<evidence type="ECO:0000256" key="1">
    <source>
        <dbReference type="ARBA" id="ARBA00004651"/>
    </source>
</evidence>
<comment type="subcellular location">
    <subcellularLocation>
        <location evidence="7">Cell inner membrane</location>
        <topology evidence="7">Multi-pass membrane protein</topology>
    </subcellularLocation>
    <subcellularLocation>
        <location evidence="1">Cell membrane</location>
        <topology evidence="1">Multi-pass membrane protein</topology>
    </subcellularLocation>
</comment>
<evidence type="ECO:0000256" key="7">
    <source>
        <dbReference type="RuleBase" id="RU365041"/>
    </source>
</evidence>
<keyword evidence="7" id="KW-0997">Cell inner membrane</keyword>
<dbReference type="PRINTS" id="PR01837">
    <property type="entry name" value="MGTCSAPBPROT"/>
</dbReference>
<comment type="similarity">
    <text evidence="2 7">Belongs to the MgtC/SapB family.</text>
</comment>